<feature type="compositionally biased region" description="Low complexity" evidence="1">
    <location>
        <begin position="14"/>
        <end position="29"/>
    </location>
</feature>
<keyword evidence="3" id="KW-1185">Reference proteome</keyword>
<organism evidence="2 3">
    <name type="scientific">Nocardia albiluteola</name>
    <dbReference type="NCBI Taxonomy" id="2842303"/>
    <lineage>
        <taxon>Bacteria</taxon>
        <taxon>Bacillati</taxon>
        <taxon>Actinomycetota</taxon>
        <taxon>Actinomycetes</taxon>
        <taxon>Mycobacteriales</taxon>
        <taxon>Nocardiaceae</taxon>
        <taxon>Nocardia</taxon>
    </lineage>
</organism>
<reference evidence="2 3" key="1">
    <citation type="submission" date="2021-06" db="EMBL/GenBank/DDBJ databases">
        <title>Actinomycetes sequencing.</title>
        <authorList>
            <person name="Shan Q."/>
        </authorList>
    </citation>
    <scope>NUCLEOTIDE SEQUENCE [LARGE SCALE GENOMIC DNA]</scope>
    <source>
        <strain evidence="2 3">NEAU-G5</strain>
    </source>
</reference>
<dbReference type="RefSeq" id="WP_215923482.1">
    <property type="nucleotide sequence ID" value="NZ_JAHKNI010000021.1"/>
</dbReference>
<evidence type="ECO:0000256" key="1">
    <source>
        <dbReference type="SAM" id="MobiDB-lite"/>
    </source>
</evidence>
<dbReference type="EMBL" id="JAHKNI010000021">
    <property type="protein sequence ID" value="MBU3067403.1"/>
    <property type="molecule type" value="Genomic_DNA"/>
</dbReference>
<evidence type="ECO:0000313" key="2">
    <source>
        <dbReference type="EMBL" id="MBU3067403.1"/>
    </source>
</evidence>
<evidence type="ECO:0000313" key="3">
    <source>
        <dbReference type="Proteomes" id="UP000733379"/>
    </source>
</evidence>
<proteinExistence type="predicted"/>
<sequence>MAGLRTQQPYRSGTGQNATATWTPTTSGTHDLWMRGTQPGGGIIIGPVPVTVQAAGSAGCTTGTGSADSLPVIGGLLSALGL</sequence>
<feature type="region of interest" description="Disordered" evidence="1">
    <location>
        <begin position="1"/>
        <end position="31"/>
    </location>
</feature>
<comment type="caution">
    <text evidence="2">The sequence shown here is derived from an EMBL/GenBank/DDBJ whole genome shotgun (WGS) entry which is preliminary data.</text>
</comment>
<protein>
    <submittedName>
        <fullName evidence="2">Uncharacterized protein</fullName>
    </submittedName>
</protein>
<feature type="compositionally biased region" description="Polar residues" evidence="1">
    <location>
        <begin position="1"/>
        <end position="13"/>
    </location>
</feature>
<name>A0ABS6BB72_9NOCA</name>
<dbReference type="Proteomes" id="UP000733379">
    <property type="component" value="Unassembled WGS sequence"/>
</dbReference>
<accession>A0ABS6BB72</accession>
<gene>
    <name evidence="2" type="ORF">KO481_38510</name>
</gene>